<dbReference type="PANTHER" id="PTHR21716">
    <property type="entry name" value="TRANSMEMBRANE PROTEIN"/>
    <property type="match status" value="1"/>
</dbReference>
<keyword evidence="6 8" id="KW-1133">Transmembrane helix</keyword>
<keyword evidence="5 8" id="KW-0812">Transmembrane</keyword>
<evidence type="ECO:0000256" key="8">
    <source>
        <dbReference type="SAM" id="Phobius"/>
    </source>
</evidence>
<feature type="transmembrane region" description="Helical" evidence="8">
    <location>
        <begin position="79"/>
        <end position="101"/>
    </location>
</feature>
<evidence type="ECO:0000313" key="10">
    <source>
        <dbReference type="Proteomes" id="UP001521209"/>
    </source>
</evidence>
<proteinExistence type="inferred from homology"/>
<comment type="similarity">
    <text evidence="2">Belongs to the autoinducer-2 exporter (AI-2E) (TC 2.A.86) family.</text>
</comment>
<feature type="transmembrane region" description="Helical" evidence="8">
    <location>
        <begin position="21"/>
        <end position="41"/>
    </location>
</feature>
<dbReference type="InterPro" id="IPR002549">
    <property type="entry name" value="AI-2E-like"/>
</dbReference>
<dbReference type="PANTHER" id="PTHR21716:SF53">
    <property type="entry name" value="PERMEASE PERM-RELATED"/>
    <property type="match status" value="1"/>
</dbReference>
<comment type="caution">
    <text evidence="9">The sequence shown here is derived from an EMBL/GenBank/DDBJ whole genome shotgun (WGS) entry which is preliminary data.</text>
</comment>
<gene>
    <name evidence="9" type="ORF">L2A60_08685</name>
</gene>
<evidence type="ECO:0000256" key="2">
    <source>
        <dbReference type="ARBA" id="ARBA00009773"/>
    </source>
</evidence>
<evidence type="ECO:0000256" key="1">
    <source>
        <dbReference type="ARBA" id="ARBA00004651"/>
    </source>
</evidence>
<accession>A0ABS9DVJ2</accession>
<evidence type="ECO:0000256" key="4">
    <source>
        <dbReference type="ARBA" id="ARBA00022475"/>
    </source>
</evidence>
<evidence type="ECO:0000256" key="5">
    <source>
        <dbReference type="ARBA" id="ARBA00022692"/>
    </source>
</evidence>
<feature type="transmembrane region" description="Helical" evidence="8">
    <location>
        <begin position="179"/>
        <end position="203"/>
    </location>
</feature>
<keyword evidence="3" id="KW-0813">Transport</keyword>
<feature type="transmembrane region" description="Helical" evidence="8">
    <location>
        <begin position="47"/>
        <end position="67"/>
    </location>
</feature>
<reference evidence="9 10" key="1">
    <citation type="submission" date="2022-01" db="EMBL/GenBank/DDBJ databases">
        <authorList>
            <person name="Won M."/>
            <person name="Kim S.-J."/>
            <person name="Kwon S.-W."/>
        </authorList>
    </citation>
    <scope>NUCLEOTIDE SEQUENCE [LARGE SCALE GENOMIC DNA]</scope>
    <source>
        <strain evidence="9 10">KCTC 23505</strain>
    </source>
</reference>
<name>A0ABS9DVJ2_9PROT</name>
<feature type="transmembrane region" description="Helical" evidence="8">
    <location>
        <begin position="242"/>
        <end position="270"/>
    </location>
</feature>
<keyword evidence="10" id="KW-1185">Reference proteome</keyword>
<keyword evidence="7 8" id="KW-0472">Membrane</keyword>
<comment type="subcellular location">
    <subcellularLocation>
        <location evidence="1">Cell membrane</location>
        <topology evidence="1">Multi-pass membrane protein</topology>
    </subcellularLocation>
</comment>
<dbReference type="Pfam" id="PF01594">
    <property type="entry name" value="AI-2E_transport"/>
    <property type="match status" value="1"/>
</dbReference>
<dbReference type="Proteomes" id="UP001521209">
    <property type="component" value="Unassembled WGS sequence"/>
</dbReference>
<evidence type="ECO:0000256" key="7">
    <source>
        <dbReference type="ARBA" id="ARBA00023136"/>
    </source>
</evidence>
<sequence>MRETRSTGRLRPVIPVPAPGIPGVHGLTTLVASVVVVAALYLGREVLIPITLAVLLSFLVAPIVHVLRSWHLGRIPAVLVTMILLLGVLAGLGAVIGTQVAGLVQNIPQERAALVHKVETLRTMTVGNLGRLVKGAGDELKRDTLARPKKQTAAPAQPPPLRVRVVHRPISGTQLARRIVLPTLGPLALVFLVFTVAGFVLVYQDDLRDRLIRLFGSHDLHRTTTALDDAAHRLSRYFLAKFLINLGSGVVVGVGLAVIGVPGAILWGVVTMLARFVPYIGSVIAAVPPALLAAAIAPGWSMVIWTLVLFIVTEAIAGQVVEPMAYGHSTGLSPISVLVAAIFWSFIWGPIGLLLSTPLTLCGVVLGQHFKRLEFFAVIFGNQPALTAVESFYQRALAGDPDDVADQAEIVLRDRLLGEYYDEVVLPALRFAAADADRGVLYPGQIERVEATIHELMTVLDERDEIAAMLHRVDFASPSVLCFAGRGRLDELAASLLTQLLRWRGIGARVVSFDAVSRSQIAALDTTGIEVGAICTLDAGTAPSSLRYLVRRVHGAMPGASLAVGFWTTSEDYERYARFQAAIDAEWFPTSLRDAVGIVMEFLGRSEEDAPEATIDPAPVTPETGRS</sequence>
<organism evidence="9 10">
    <name type="scientific">Acidiphilium iwatense</name>
    <dbReference type="NCBI Taxonomy" id="768198"/>
    <lineage>
        <taxon>Bacteria</taxon>
        <taxon>Pseudomonadati</taxon>
        <taxon>Pseudomonadota</taxon>
        <taxon>Alphaproteobacteria</taxon>
        <taxon>Acetobacterales</taxon>
        <taxon>Acidocellaceae</taxon>
        <taxon>Acidiphilium</taxon>
    </lineage>
</organism>
<protein>
    <submittedName>
        <fullName evidence="9">AI-2E family transporter</fullName>
    </submittedName>
</protein>
<evidence type="ECO:0000256" key="3">
    <source>
        <dbReference type="ARBA" id="ARBA00022448"/>
    </source>
</evidence>
<evidence type="ECO:0000313" key="9">
    <source>
        <dbReference type="EMBL" id="MCF3946756.1"/>
    </source>
</evidence>
<evidence type="ECO:0000256" key="6">
    <source>
        <dbReference type="ARBA" id="ARBA00022989"/>
    </source>
</evidence>
<keyword evidence="4" id="KW-1003">Cell membrane</keyword>
<dbReference type="EMBL" id="JAKGBZ010000013">
    <property type="protein sequence ID" value="MCF3946756.1"/>
    <property type="molecule type" value="Genomic_DNA"/>
</dbReference>